<dbReference type="AlphaFoldDB" id="A0AAE0M9K5"/>
<evidence type="ECO:0000256" key="3">
    <source>
        <dbReference type="ARBA" id="ARBA00022833"/>
    </source>
</evidence>
<dbReference type="Proteomes" id="UP001283341">
    <property type="component" value="Unassembled WGS sequence"/>
</dbReference>
<feature type="domain" description="MYND-type" evidence="6">
    <location>
        <begin position="221"/>
        <end position="264"/>
    </location>
</feature>
<dbReference type="Pfam" id="PF01753">
    <property type="entry name" value="zf-MYND"/>
    <property type="match status" value="1"/>
</dbReference>
<feature type="compositionally biased region" description="Pro residues" evidence="5">
    <location>
        <begin position="318"/>
        <end position="331"/>
    </location>
</feature>
<evidence type="ECO:0000256" key="5">
    <source>
        <dbReference type="SAM" id="MobiDB-lite"/>
    </source>
</evidence>
<evidence type="ECO:0000256" key="1">
    <source>
        <dbReference type="ARBA" id="ARBA00022723"/>
    </source>
</evidence>
<sequence length="505" mass="57208">MEDPLQRLVQSFNALKRYCTTPSGSANHWIFGLCHCRFISSGLGLLVLVVHPPDQQSSFYTIEYPAPHILALATPPYDFRKQADFVWPYLLHTFCKNVPSFAPWTWSTLSPEAAEGFERRLRKHGVRASLCQVGVTSPEEFQEWDKGRIKVLEQLEHPRLGDITRCHGCGVSQTASFSMPPPFLSCARCLQAVYHSNACRVNDWKRHESNCMVPLGDRTRCHGCGLTPQESPSEPFVSCCRCLQAVYHSHECQDNHWNRHEPNCMVPLGDRTRCHGCGLTPQQSSSQLFVACGRCTQAVYHSSRCQNMHWRRHQQHCFPPPPPPTTTPPPTHGHGRGAHTDPDVRATMETSNETRQVLPDIPASEEEPSSSRSVVKNLRQNLKALDELQRLNRIAAKDSLNNLQRQSTPGVSEVLPDIPDREEELSALRSIVKNMDQDLKALDELQRRNRISAKDQLNNLQRQFTMRVSTLASSVNKMDKNLQKFEDRGGRLASRESRLAQLEAQ</sequence>
<dbReference type="InterPro" id="IPR002893">
    <property type="entry name" value="Znf_MYND"/>
</dbReference>
<feature type="domain" description="MYND-type" evidence="6">
    <location>
        <begin position="166"/>
        <end position="211"/>
    </location>
</feature>
<protein>
    <recommendedName>
        <fullName evidence="6">MYND-type domain-containing protein</fullName>
    </recommendedName>
</protein>
<dbReference type="Gene3D" id="6.10.140.2220">
    <property type="match status" value="3"/>
</dbReference>
<evidence type="ECO:0000313" key="7">
    <source>
        <dbReference type="EMBL" id="KAK3322999.1"/>
    </source>
</evidence>
<dbReference type="EMBL" id="JAUEDM010000003">
    <property type="protein sequence ID" value="KAK3322999.1"/>
    <property type="molecule type" value="Genomic_DNA"/>
</dbReference>
<comment type="caution">
    <text evidence="7">The sequence shown here is derived from an EMBL/GenBank/DDBJ whole genome shotgun (WGS) entry which is preliminary data.</text>
</comment>
<dbReference type="GO" id="GO:0008270">
    <property type="term" value="F:zinc ion binding"/>
    <property type="evidence" value="ECO:0007669"/>
    <property type="project" value="UniProtKB-KW"/>
</dbReference>
<evidence type="ECO:0000313" key="8">
    <source>
        <dbReference type="Proteomes" id="UP001283341"/>
    </source>
</evidence>
<feature type="region of interest" description="Disordered" evidence="5">
    <location>
        <begin position="316"/>
        <end position="374"/>
    </location>
</feature>
<evidence type="ECO:0000259" key="6">
    <source>
        <dbReference type="PROSITE" id="PS50865"/>
    </source>
</evidence>
<keyword evidence="8" id="KW-1185">Reference proteome</keyword>
<organism evidence="7 8">
    <name type="scientific">Apodospora peruviana</name>
    <dbReference type="NCBI Taxonomy" id="516989"/>
    <lineage>
        <taxon>Eukaryota</taxon>
        <taxon>Fungi</taxon>
        <taxon>Dikarya</taxon>
        <taxon>Ascomycota</taxon>
        <taxon>Pezizomycotina</taxon>
        <taxon>Sordariomycetes</taxon>
        <taxon>Sordariomycetidae</taxon>
        <taxon>Sordariales</taxon>
        <taxon>Lasiosphaeriaceae</taxon>
        <taxon>Apodospora</taxon>
    </lineage>
</organism>
<gene>
    <name evidence="7" type="ORF">B0H66DRAFT_590611</name>
</gene>
<keyword evidence="3" id="KW-0862">Zinc</keyword>
<keyword evidence="2 4" id="KW-0863">Zinc-finger</keyword>
<dbReference type="PROSITE" id="PS50865">
    <property type="entry name" value="ZF_MYND_2"/>
    <property type="match status" value="3"/>
</dbReference>
<evidence type="ECO:0000256" key="4">
    <source>
        <dbReference type="PROSITE-ProRule" id="PRU00134"/>
    </source>
</evidence>
<feature type="domain" description="MYND-type" evidence="6">
    <location>
        <begin position="274"/>
        <end position="317"/>
    </location>
</feature>
<reference evidence="7" key="2">
    <citation type="submission" date="2023-06" db="EMBL/GenBank/DDBJ databases">
        <authorList>
            <consortium name="Lawrence Berkeley National Laboratory"/>
            <person name="Haridas S."/>
            <person name="Hensen N."/>
            <person name="Bonometti L."/>
            <person name="Westerberg I."/>
            <person name="Brannstrom I.O."/>
            <person name="Guillou S."/>
            <person name="Cros-Aarteil S."/>
            <person name="Calhoun S."/>
            <person name="Kuo A."/>
            <person name="Mondo S."/>
            <person name="Pangilinan J."/>
            <person name="Riley R."/>
            <person name="Labutti K."/>
            <person name="Andreopoulos B."/>
            <person name="Lipzen A."/>
            <person name="Chen C."/>
            <person name="Yanf M."/>
            <person name="Daum C."/>
            <person name="Ng V."/>
            <person name="Clum A."/>
            <person name="Steindorff A."/>
            <person name="Ohm R."/>
            <person name="Martin F."/>
            <person name="Silar P."/>
            <person name="Natvig D."/>
            <person name="Lalanne C."/>
            <person name="Gautier V."/>
            <person name="Ament-Velasquez S.L."/>
            <person name="Kruys A."/>
            <person name="Hutchinson M.I."/>
            <person name="Powell A.J."/>
            <person name="Barry K."/>
            <person name="Miller A.N."/>
            <person name="Grigoriev I.V."/>
            <person name="Debuchy R."/>
            <person name="Gladieux P."/>
            <person name="Thoren M.H."/>
            <person name="Johannesson H."/>
        </authorList>
    </citation>
    <scope>NUCLEOTIDE SEQUENCE</scope>
    <source>
        <strain evidence="7">CBS 118394</strain>
    </source>
</reference>
<dbReference type="SUPFAM" id="SSF144232">
    <property type="entry name" value="HIT/MYND zinc finger-like"/>
    <property type="match status" value="3"/>
</dbReference>
<keyword evidence="1" id="KW-0479">Metal-binding</keyword>
<name>A0AAE0M9K5_9PEZI</name>
<reference evidence="7" key="1">
    <citation type="journal article" date="2023" name="Mol. Phylogenet. Evol.">
        <title>Genome-scale phylogeny and comparative genomics of the fungal order Sordariales.</title>
        <authorList>
            <person name="Hensen N."/>
            <person name="Bonometti L."/>
            <person name="Westerberg I."/>
            <person name="Brannstrom I.O."/>
            <person name="Guillou S."/>
            <person name="Cros-Aarteil S."/>
            <person name="Calhoun S."/>
            <person name="Haridas S."/>
            <person name="Kuo A."/>
            <person name="Mondo S."/>
            <person name="Pangilinan J."/>
            <person name="Riley R."/>
            <person name="LaButti K."/>
            <person name="Andreopoulos B."/>
            <person name="Lipzen A."/>
            <person name="Chen C."/>
            <person name="Yan M."/>
            <person name="Daum C."/>
            <person name="Ng V."/>
            <person name="Clum A."/>
            <person name="Steindorff A."/>
            <person name="Ohm R.A."/>
            <person name="Martin F."/>
            <person name="Silar P."/>
            <person name="Natvig D.O."/>
            <person name="Lalanne C."/>
            <person name="Gautier V."/>
            <person name="Ament-Velasquez S.L."/>
            <person name="Kruys A."/>
            <person name="Hutchinson M.I."/>
            <person name="Powell A.J."/>
            <person name="Barry K."/>
            <person name="Miller A.N."/>
            <person name="Grigoriev I.V."/>
            <person name="Debuchy R."/>
            <person name="Gladieux P."/>
            <person name="Hiltunen Thoren M."/>
            <person name="Johannesson H."/>
        </authorList>
    </citation>
    <scope>NUCLEOTIDE SEQUENCE</scope>
    <source>
        <strain evidence="7">CBS 118394</strain>
    </source>
</reference>
<proteinExistence type="predicted"/>
<evidence type="ECO:0000256" key="2">
    <source>
        <dbReference type="ARBA" id="ARBA00022771"/>
    </source>
</evidence>
<accession>A0AAE0M9K5</accession>